<dbReference type="AlphaFoldDB" id="A0A558BPG1"/>
<dbReference type="OrthoDB" id="944017at2"/>
<organism evidence="2 3">
    <name type="scientific">Hymenobacter setariae</name>
    <dbReference type="NCBI Taxonomy" id="2594794"/>
    <lineage>
        <taxon>Bacteria</taxon>
        <taxon>Pseudomonadati</taxon>
        <taxon>Bacteroidota</taxon>
        <taxon>Cytophagia</taxon>
        <taxon>Cytophagales</taxon>
        <taxon>Hymenobacteraceae</taxon>
        <taxon>Hymenobacter</taxon>
    </lineage>
</organism>
<keyword evidence="1" id="KW-0732">Signal</keyword>
<sequence>MKSLLYLVVLLAFSGSCEAQRPAPYSAPAYKATLQQLTQRRTALATRYSRATTPAAQAACLVEARKLWLNALDKTVFPAWESTPWSFYGQSWAPRQGSVACGYFVTTALFDTGLRLQRSLLARQGSERLIKNLVAEKNISRYRKISQANFVQQVRALGPGLYLVGLDFHVAFLRVSEGGAVQMVHASWIQPKPRVVREAADSSPALASKYRVVGKLSADDALLKAWLLSQPLAVHNLSVK</sequence>
<feature type="chain" id="PRO_5035189737" description="Peptidoglycan endopeptidase" evidence="1">
    <location>
        <begin position="20"/>
        <end position="240"/>
    </location>
</feature>
<dbReference type="EMBL" id="VMRJ01000005">
    <property type="protein sequence ID" value="TVT38409.1"/>
    <property type="molecule type" value="Genomic_DNA"/>
</dbReference>
<dbReference type="RefSeq" id="WP_144851249.1">
    <property type="nucleotide sequence ID" value="NZ_VMRJ01000005.1"/>
</dbReference>
<gene>
    <name evidence="2" type="ORF">FNT36_19645</name>
</gene>
<comment type="caution">
    <text evidence="2">The sequence shown here is derived from an EMBL/GenBank/DDBJ whole genome shotgun (WGS) entry which is preliminary data.</text>
</comment>
<protein>
    <recommendedName>
        <fullName evidence="4">Peptidoglycan endopeptidase</fullName>
    </recommendedName>
</protein>
<dbReference type="PROSITE" id="PS51257">
    <property type="entry name" value="PROKAR_LIPOPROTEIN"/>
    <property type="match status" value="1"/>
</dbReference>
<name>A0A558BPG1_9BACT</name>
<evidence type="ECO:0008006" key="4">
    <source>
        <dbReference type="Google" id="ProtNLM"/>
    </source>
</evidence>
<evidence type="ECO:0000313" key="2">
    <source>
        <dbReference type="EMBL" id="TVT38409.1"/>
    </source>
</evidence>
<keyword evidence="3" id="KW-1185">Reference proteome</keyword>
<proteinExistence type="predicted"/>
<evidence type="ECO:0000256" key="1">
    <source>
        <dbReference type="SAM" id="SignalP"/>
    </source>
</evidence>
<reference evidence="2 3" key="1">
    <citation type="submission" date="2019-07" db="EMBL/GenBank/DDBJ databases">
        <title>Hymenobacter sp. straun FUR1 Genome sequencing and assembly.</title>
        <authorList>
            <person name="Chhetri G."/>
        </authorList>
    </citation>
    <scope>NUCLEOTIDE SEQUENCE [LARGE SCALE GENOMIC DNA]</scope>
    <source>
        <strain evidence="2 3">Fur1</strain>
    </source>
</reference>
<evidence type="ECO:0000313" key="3">
    <source>
        <dbReference type="Proteomes" id="UP000317624"/>
    </source>
</evidence>
<feature type="signal peptide" evidence="1">
    <location>
        <begin position="1"/>
        <end position="19"/>
    </location>
</feature>
<dbReference type="Proteomes" id="UP000317624">
    <property type="component" value="Unassembled WGS sequence"/>
</dbReference>
<accession>A0A558BPG1</accession>